<comment type="caution">
    <text evidence="1">The sequence shown here is derived from an EMBL/GenBank/DDBJ whole genome shotgun (WGS) entry which is preliminary data.</text>
</comment>
<gene>
    <name evidence="1" type="ORF">OVA965_LOCUS43479</name>
    <name evidence="2" type="ORF">TMI583_LOCUS45763</name>
</gene>
<name>A0A8S2G4U1_9BILA</name>
<protein>
    <submittedName>
        <fullName evidence="1">Uncharacterized protein</fullName>
    </submittedName>
</protein>
<organism evidence="1 3">
    <name type="scientific">Didymodactylos carnosus</name>
    <dbReference type="NCBI Taxonomy" id="1234261"/>
    <lineage>
        <taxon>Eukaryota</taxon>
        <taxon>Metazoa</taxon>
        <taxon>Spiralia</taxon>
        <taxon>Gnathifera</taxon>
        <taxon>Rotifera</taxon>
        <taxon>Eurotatoria</taxon>
        <taxon>Bdelloidea</taxon>
        <taxon>Philodinida</taxon>
        <taxon>Philodinidae</taxon>
        <taxon>Didymodactylos</taxon>
    </lineage>
</organism>
<evidence type="ECO:0000313" key="1">
    <source>
        <dbReference type="EMBL" id="CAF1626536.1"/>
    </source>
</evidence>
<dbReference type="Proteomes" id="UP000677228">
    <property type="component" value="Unassembled WGS sequence"/>
</dbReference>
<dbReference type="Proteomes" id="UP000682733">
    <property type="component" value="Unassembled WGS sequence"/>
</dbReference>
<proteinExistence type="predicted"/>
<reference evidence="1" key="1">
    <citation type="submission" date="2021-02" db="EMBL/GenBank/DDBJ databases">
        <authorList>
            <person name="Nowell W R."/>
        </authorList>
    </citation>
    <scope>NUCLEOTIDE SEQUENCE</scope>
</reference>
<accession>A0A8S2G4U1</accession>
<dbReference type="EMBL" id="CAJOBA010082783">
    <property type="protein sequence ID" value="CAF4449609.1"/>
    <property type="molecule type" value="Genomic_DNA"/>
</dbReference>
<evidence type="ECO:0000313" key="3">
    <source>
        <dbReference type="Proteomes" id="UP000677228"/>
    </source>
</evidence>
<sequence>MEVPAAFHGLKNRYENLRAKFSFGHFDPVEQGQIFQIRKKSKNQKTQENEQLLDFVRHHSEKKTELEFHLGK</sequence>
<dbReference type="AlphaFoldDB" id="A0A8S2G4U1"/>
<evidence type="ECO:0000313" key="2">
    <source>
        <dbReference type="EMBL" id="CAF4449609.1"/>
    </source>
</evidence>
<dbReference type="EMBL" id="CAJNOK010057502">
    <property type="protein sequence ID" value="CAF1626536.1"/>
    <property type="molecule type" value="Genomic_DNA"/>
</dbReference>